<accession>A0A420H8G6</accession>
<comment type="caution">
    <text evidence="1">The sequence shown here is derived from an EMBL/GenBank/DDBJ whole genome shotgun (WGS) entry which is preliminary data.</text>
</comment>
<keyword evidence="2" id="KW-1185">Reference proteome</keyword>
<name>A0A420H8G6_9PEZI</name>
<dbReference type="EMBL" id="MCBQ01021648">
    <property type="protein sequence ID" value="RKF53710.1"/>
    <property type="molecule type" value="Genomic_DNA"/>
</dbReference>
<evidence type="ECO:0000313" key="1">
    <source>
        <dbReference type="EMBL" id="RKF53710.1"/>
    </source>
</evidence>
<organism evidence="1 2">
    <name type="scientific">Golovinomyces cichoracearum</name>
    <dbReference type="NCBI Taxonomy" id="62708"/>
    <lineage>
        <taxon>Eukaryota</taxon>
        <taxon>Fungi</taxon>
        <taxon>Dikarya</taxon>
        <taxon>Ascomycota</taxon>
        <taxon>Pezizomycotina</taxon>
        <taxon>Leotiomycetes</taxon>
        <taxon>Erysiphales</taxon>
        <taxon>Erysiphaceae</taxon>
        <taxon>Golovinomyces</taxon>
    </lineage>
</organism>
<reference evidence="1 2" key="1">
    <citation type="journal article" date="2018" name="BMC Genomics">
        <title>Comparative genome analyses reveal sequence features reflecting distinct modes of host-adaptation between dicot and monocot powdery mildew.</title>
        <authorList>
            <person name="Wu Y."/>
            <person name="Ma X."/>
            <person name="Pan Z."/>
            <person name="Kale S.D."/>
            <person name="Song Y."/>
            <person name="King H."/>
            <person name="Zhang Q."/>
            <person name="Presley C."/>
            <person name="Deng X."/>
            <person name="Wei C.I."/>
            <person name="Xiao S."/>
        </authorList>
    </citation>
    <scope>NUCLEOTIDE SEQUENCE [LARGE SCALE GENOMIC DNA]</scope>
    <source>
        <strain evidence="1">UMSG3</strain>
    </source>
</reference>
<gene>
    <name evidence="1" type="ORF">GcM3_216022</name>
</gene>
<dbReference type="AlphaFoldDB" id="A0A420H8G6"/>
<evidence type="ECO:0000313" key="2">
    <source>
        <dbReference type="Proteomes" id="UP000283383"/>
    </source>
</evidence>
<protein>
    <submittedName>
        <fullName evidence="1">Uncharacterized protein</fullName>
    </submittedName>
</protein>
<proteinExistence type="predicted"/>
<sequence>MALEVAIRYKPTEAIACSTKKQISPLPLVTTTDEFVAAHLEDCDAEYEDDREAEEAGKLVEFVSLS</sequence>
<dbReference type="Proteomes" id="UP000283383">
    <property type="component" value="Unassembled WGS sequence"/>
</dbReference>